<organism evidence="1 2">
    <name type="scientific">Caldovatus aquaticus</name>
    <dbReference type="NCBI Taxonomy" id="2865671"/>
    <lineage>
        <taxon>Bacteria</taxon>
        <taxon>Pseudomonadati</taxon>
        <taxon>Pseudomonadota</taxon>
        <taxon>Alphaproteobacteria</taxon>
        <taxon>Acetobacterales</taxon>
        <taxon>Roseomonadaceae</taxon>
        <taxon>Caldovatus</taxon>
    </lineage>
</organism>
<dbReference type="EMBL" id="JAHZUY010000035">
    <property type="protein sequence ID" value="MBW8270300.1"/>
    <property type="molecule type" value="Genomic_DNA"/>
</dbReference>
<sequence>MAPCVGPVLAGILTLAAAGESVAQGAALLFAYAPGSACRSCWPSPS</sequence>
<dbReference type="Proteomes" id="UP001519924">
    <property type="component" value="Unassembled WGS sequence"/>
</dbReference>
<reference evidence="1 2" key="1">
    <citation type="submission" date="2021-08" db="EMBL/GenBank/DDBJ databases">
        <title>Caldovatus sediminis gen. nov., sp. nov., a moderately thermophilic bacterium isolated from a hot spring.</title>
        <authorList>
            <person name="Hu C.-J."/>
            <person name="Li W.-J."/>
            <person name="Xian W.-D."/>
        </authorList>
    </citation>
    <scope>NUCLEOTIDE SEQUENCE [LARGE SCALE GENOMIC DNA]</scope>
    <source>
        <strain evidence="1 2">SYSU G05006</strain>
    </source>
</reference>
<evidence type="ECO:0000313" key="2">
    <source>
        <dbReference type="Proteomes" id="UP001519924"/>
    </source>
</evidence>
<comment type="caution">
    <text evidence="1">The sequence shown here is derived from an EMBL/GenBank/DDBJ whole genome shotgun (WGS) entry which is preliminary data.</text>
</comment>
<accession>A0ABS7F3W0</accession>
<gene>
    <name evidence="1" type="ORF">K1J50_12480</name>
</gene>
<name>A0ABS7F3W0_9PROT</name>
<protein>
    <submittedName>
        <fullName evidence="1">Uncharacterized protein</fullName>
    </submittedName>
</protein>
<evidence type="ECO:0000313" key="1">
    <source>
        <dbReference type="EMBL" id="MBW8270300.1"/>
    </source>
</evidence>
<keyword evidence="2" id="KW-1185">Reference proteome</keyword>
<proteinExistence type="predicted"/>